<reference evidence="1" key="2">
    <citation type="journal article" date="2015" name="Data Brief">
        <title>Shoot transcriptome of the giant reed, Arundo donax.</title>
        <authorList>
            <person name="Barrero R.A."/>
            <person name="Guerrero F.D."/>
            <person name="Moolhuijzen P."/>
            <person name="Goolsby J.A."/>
            <person name="Tidwell J."/>
            <person name="Bellgard S.E."/>
            <person name="Bellgard M.I."/>
        </authorList>
    </citation>
    <scope>NUCLEOTIDE SEQUENCE</scope>
    <source>
        <tissue evidence="1">Shoot tissue taken approximately 20 cm above the soil surface</tissue>
    </source>
</reference>
<proteinExistence type="predicted"/>
<name>A0A0A9C0T3_ARUDO</name>
<protein>
    <submittedName>
        <fullName evidence="1">Uncharacterized protein</fullName>
    </submittedName>
</protein>
<dbReference type="AlphaFoldDB" id="A0A0A9C0T3"/>
<accession>A0A0A9C0T3</accession>
<reference evidence="1" key="1">
    <citation type="submission" date="2014-09" db="EMBL/GenBank/DDBJ databases">
        <authorList>
            <person name="Magalhaes I.L.F."/>
            <person name="Oliveira U."/>
            <person name="Santos F.R."/>
            <person name="Vidigal T.H.D.A."/>
            <person name="Brescovit A.D."/>
            <person name="Santos A.J."/>
        </authorList>
    </citation>
    <scope>NUCLEOTIDE SEQUENCE</scope>
    <source>
        <tissue evidence="1">Shoot tissue taken approximately 20 cm above the soil surface</tissue>
    </source>
</reference>
<dbReference type="EMBL" id="GBRH01228739">
    <property type="protein sequence ID" value="JAD69156.1"/>
    <property type="molecule type" value="Transcribed_RNA"/>
</dbReference>
<sequence>MQCYLSTKTSGETKKLLSMVKCTVLVSN</sequence>
<evidence type="ECO:0000313" key="1">
    <source>
        <dbReference type="EMBL" id="JAD69156.1"/>
    </source>
</evidence>
<organism evidence="1">
    <name type="scientific">Arundo donax</name>
    <name type="common">Giant reed</name>
    <name type="synonym">Donax arundinaceus</name>
    <dbReference type="NCBI Taxonomy" id="35708"/>
    <lineage>
        <taxon>Eukaryota</taxon>
        <taxon>Viridiplantae</taxon>
        <taxon>Streptophyta</taxon>
        <taxon>Embryophyta</taxon>
        <taxon>Tracheophyta</taxon>
        <taxon>Spermatophyta</taxon>
        <taxon>Magnoliopsida</taxon>
        <taxon>Liliopsida</taxon>
        <taxon>Poales</taxon>
        <taxon>Poaceae</taxon>
        <taxon>PACMAD clade</taxon>
        <taxon>Arundinoideae</taxon>
        <taxon>Arundineae</taxon>
        <taxon>Arundo</taxon>
    </lineage>
</organism>